<dbReference type="Proteomes" id="UP000585905">
    <property type="component" value="Unassembled WGS sequence"/>
</dbReference>
<dbReference type="PANTHER" id="PTHR11820:SF7">
    <property type="entry name" value="ACYLPYRUVASE FAHD1, MITOCHONDRIAL"/>
    <property type="match status" value="1"/>
</dbReference>
<feature type="domain" description="Fumarylacetoacetase-like C-terminal" evidence="2">
    <location>
        <begin position="1"/>
        <end position="80"/>
    </location>
</feature>
<sequence>MRTIVNGETMQDGNTRDMIFEVGEVLALVSRTMTLNPGDVIVTGTPDGVGYVRTPPVLLGPGDTVTIDIERIGTVTTPVVAHPSAC</sequence>
<evidence type="ECO:0000259" key="2">
    <source>
        <dbReference type="Pfam" id="PF01557"/>
    </source>
</evidence>
<evidence type="ECO:0000313" key="3">
    <source>
        <dbReference type="EMBL" id="MBA8848169.1"/>
    </source>
</evidence>
<protein>
    <submittedName>
        <fullName evidence="3">2-keto-4-pentenoate hydratase/2-oxohepta-3-ene-1,7-dioic acid hydratase in catechol pathway</fullName>
    </submittedName>
</protein>
<name>A0A839E671_9MICO</name>
<dbReference type="Pfam" id="PF01557">
    <property type="entry name" value="FAA_hydrolase"/>
    <property type="match status" value="1"/>
</dbReference>
<dbReference type="SUPFAM" id="SSF56529">
    <property type="entry name" value="FAH"/>
    <property type="match status" value="1"/>
</dbReference>
<dbReference type="EMBL" id="JACGWX010000004">
    <property type="protein sequence ID" value="MBA8848169.1"/>
    <property type="molecule type" value="Genomic_DNA"/>
</dbReference>
<dbReference type="GO" id="GO:0018773">
    <property type="term" value="F:acetylpyruvate hydrolase activity"/>
    <property type="evidence" value="ECO:0007669"/>
    <property type="project" value="TreeGrafter"/>
</dbReference>
<organism evidence="3 4">
    <name type="scientific">Microcella alkalica</name>
    <dbReference type="NCBI Taxonomy" id="355930"/>
    <lineage>
        <taxon>Bacteria</taxon>
        <taxon>Bacillati</taxon>
        <taxon>Actinomycetota</taxon>
        <taxon>Actinomycetes</taxon>
        <taxon>Micrococcales</taxon>
        <taxon>Microbacteriaceae</taxon>
        <taxon>Microcella</taxon>
    </lineage>
</organism>
<evidence type="ECO:0000313" key="4">
    <source>
        <dbReference type="Proteomes" id="UP000585905"/>
    </source>
</evidence>
<gene>
    <name evidence="3" type="ORF">FHX53_001768</name>
</gene>
<keyword evidence="1" id="KW-0479">Metal-binding</keyword>
<evidence type="ECO:0000256" key="1">
    <source>
        <dbReference type="ARBA" id="ARBA00022723"/>
    </source>
</evidence>
<dbReference type="PANTHER" id="PTHR11820">
    <property type="entry name" value="ACYLPYRUVASE"/>
    <property type="match status" value="1"/>
</dbReference>
<proteinExistence type="predicted"/>
<reference evidence="3 4" key="1">
    <citation type="submission" date="2020-07" db="EMBL/GenBank/DDBJ databases">
        <title>Sequencing the genomes of 1000 actinobacteria strains.</title>
        <authorList>
            <person name="Klenk H.-P."/>
        </authorList>
    </citation>
    <scope>NUCLEOTIDE SEQUENCE [LARGE SCALE GENOMIC DNA]</scope>
    <source>
        <strain evidence="3 4">DSM 19663</strain>
    </source>
</reference>
<dbReference type="GO" id="GO:0046872">
    <property type="term" value="F:metal ion binding"/>
    <property type="evidence" value="ECO:0007669"/>
    <property type="project" value="UniProtKB-KW"/>
</dbReference>
<dbReference type="AlphaFoldDB" id="A0A839E671"/>
<keyword evidence="4" id="KW-1185">Reference proteome</keyword>
<dbReference type="InterPro" id="IPR036663">
    <property type="entry name" value="Fumarylacetoacetase_C_sf"/>
</dbReference>
<dbReference type="Gene3D" id="3.90.850.10">
    <property type="entry name" value="Fumarylacetoacetase-like, C-terminal domain"/>
    <property type="match status" value="1"/>
</dbReference>
<accession>A0A839E671</accession>
<dbReference type="InterPro" id="IPR011234">
    <property type="entry name" value="Fumarylacetoacetase-like_C"/>
</dbReference>
<comment type="caution">
    <text evidence="3">The sequence shown here is derived from an EMBL/GenBank/DDBJ whole genome shotgun (WGS) entry which is preliminary data.</text>
</comment>